<dbReference type="GO" id="GO:0000978">
    <property type="term" value="F:RNA polymerase II cis-regulatory region sequence-specific DNA binding"/>
    <property type="evidence" value="ECO:0007669"/>
    <property type="project" value="TreeGrafter"/>
</dbReference>
<dbReference type="InterPro" id="IPR036236">
    <property type="entry name" value="Znf_C2H2_sf"/>
</dbReference>
<dbReference type="Proteomes" id="UP000319801">
    <property type="component" value="Unassembled WGS sequence"/>
</dbReference>
<dbReference type="PANTHER" id="PTHR23235">
    <property type="entry name" value="KRUEPPEL-LIKE TRANSCRIPTION FACTOR"/>
    <property type="match status" value="1"/>
</dbReference>
<evidence type="ECO:0000256" key="5">
    <source>
        <dbReference type="ARBA" id="ARBA00023015"/>
    </source>
</evidence>
<feature type="domain" description="C2H2-type" evidence="11">
    <location>
        <begin position="305"/>
        <end position="334"/>
    </location>
</feature>
<evidence type="ECO:0000256" key="7">
    <source>
        <dbReference type="ARBA" id="ARBA00023159"/>
    </source>
</evidence>
<feature type="compositionally biased region" description="Basic and acidic residues" evidence="10">
    <location>
        <begin position="134"/>
        <end position="164"/>
    </location>
</feature>
<gene>
    <name evidence="12" type="ORF">Baya_17139</name>
</gene>
<dbReference type="InterPro" id="IPR013087">
    <property type="entry name" value="Znf_C2H2_type"/>
</dbReference>
<dbReference type="AlphaFoldDB" id="A0A556VXK1"/>
<keyword evidence="13" id="KW-1185">Reference proteome</keyword>
<comment type="caution">
    <text evidence="12">The sequence shown here is derived from an EMBL/GenBank/DDBJ whole genome shotgun (WGS) entry which is preliminary data.</text>
</comment>
<evidence type="ECO:0000259" key="11">
    <source>
        <dbReference type="PROSITE" id="PS50157"/>
    </source>
</evidence>
<keyword evidence="4" id="KW-0862">Zinc</keyword>
<sequence length="345" mass="37484">MVRNKRIYQSLPSPFSEDNSSSACFCSSPESQVLSSRCSSSSGTKGQDDLLDLIFSQSLVSSTPVITPTTVPPVLPMGLVWESHRDQTTKGKCLEFPVFPEDLEDHAGLLFQPTLEEIEEFLKENMEVVALKEKAERPQELSQPKTRDQTVPDASMTEKTKLKPESVPSSVGLTTVSQTGVKAELLSVTSGVMEGLGMPVCLQIQPVPIKQEPNPTPTSPLSTSTTDNKIAQLLVNIQGQIFSLVPQVVAPTSLSSTSSKFIRIAPVPIAAKPSGQVENPAEGAGLLTGSQKFQKSSITDLIKMHKCTFTGCPKMYTKSSHLKAHLRRHTGEKPFSCTWPGCTWR</sequence>
<keyword evidence="7" id="KW-0010">Activator</keyword>
<feature type="region of interest" description="Disordered" evidence="10">
    <location>
        <begin position="1"/>
        <end position="21"/>
    </location>
</feature>
<name>A0A556VXK1_BAGYA</name>
<accession>A0A556VXK1</accession>
<feature type="region of interest" description="Disordered" evidence="10">
    <location>
        <begin position="134"/>
        <end position="171"/>
    </location>
</feature>
<evidence type="ECO:0000256" key="6">
    <source>
        <dbReference type="ARBA" id="ARBA00023125"/>
    </source>
</evidence>
<keyword evidence="6" id="KW-0238">DNA-binding</keyword>
<reference evidence="12 13" key="1">
    <citation type="journal article" date="2019" name="Genome Biol. Evol.">
        <title>Whole-Genome Sequencing of the Giant Devil Catfish, Bagarius yarrelli.</title>
        <authorList>
            <person name="Jiang W."/>
            <person name="Lv Y."/>
            <person name="Cheng L."/>
            <person name="Yang K."/>
            <person name="Chao B."/>
            <person name="Wang X."/>
            <person name="Li Y."/>
            <person name="Pan X."/>
            <person name="You X."/>
            <person name="Zhang Y."/>
            <person name="Yang J."/>
            <person name="Li J."/>
            <person name="Zhang X."/>
            <person name="Liu S."/>
            <person name="Sun C."/>
            <person name="Yang J."/>
            <person name="Shi Q."/>
        </authorList>
    </citation>
    <scope>NUCLEOTIDE SEQUENCE [LARGE SCALE GENOMIC DNA]</scope>
    <source>
        <strain evidence="12">JWS20170419001</strain>
        <tissue evidence="12">Muscle</tissue>
    </source>
</reference>
<dbReference type="GO" id="GO:0045893">
    <property type="term" value="P:positive regulation of DNA-templated transcription"/>
    <property type="evidence" value="ECO:0007669"/>
    <property type="project" value="UniProtKB-ARBA"/>
</dbReference>
<keyword evidence="5" id="KW-0805">Transcription regulation</keyword>
<evidence type="ECO:0000256" key="2">
    <source>
        <dbReference type="ARBA" id="ARBA00022737"/>
    </source>
</evidence>
<dbReference type="PROSITE" id="PS00028">
    <property type="entry name" value="ZINC_FINGER_C2H2_1"/>
    <property type="match status" value="1"/>
</dbReference>
<organism evidence="12 13">
    <name type="scientific">Bagarius yarrelli</name>
    <name type="common">Goonch</name>
    <name type="synonym">Bagrus yarrelli</name>
    <dbReference type="NCBI Taxonomy" id="175774"/>
    <lineage>
        <taxon>Eukaryota</taxon>
        <taxon>Metazoa</taxon>
        <taxon>Chordata</taxon>
        <taxon>Craniata</taxon>
        <taxon>Vertebrata</taxon>
        <taxon>Euteleostomi</taxon>
        <taxon>Actinopterygii</taxon>
        <taxon>Neopterygii</taxon>
        <taxon>Teleostei</taxon>
        <taxon>Ostariophysi</taxon>
        <taxon>Siluriformes</taxon>
        <taxon>Sisoridae</taxon>
        <taxon>Sisorinae</taxon>
        <taxon>Bagarius</taxon>
    </lineage>
</organism>
<dbReference type="SUPFAM" id="SSF57667">
    <property type="entry name" value="beta-beta-alpha zinc fingers"/>
    <property type="match status" value="1"/>
</dbReference>
<evidence type="ECO:0000313" key="13">
    <source>
        <dbReference type="Proteomes" id="UP000319801"/>
    </source>
</evidence>
<dbReference type="Gene3D" id="3.30.160.60">
    <property type="entry name" value="Classic Zinc Finger"/>
    <property type="match status" value="1"/>
</dbReference>
<dbReference type="GO" id="GO:0008270">
    <property type="term" value="F:zinc ion binding"/>
    <property type="evidence" value="ECO:0007669"/>
    <property type="project" value="UniProtKB-KW"/>
</dbReference>
<dbReference type="PROSITE" id="PS50157">
    <property type="entry name" value="ZINC_FINGER_C2H2_2"/>
    <property type="match status" value="1"/>
</dbReference>
<evidence type="ECO:0000256" key="3">
    <source>
        <dbReference type="ARBA" id="ARBA00022771"/>
    </source>
</evidence>
<evidence type="ECO:0000256" key="4">
    <source>
        <dbReference type="ARBA" id="ARBA00022833"/>
    </source>
</evidence>
<dbReference type="OrthoDB" id="6365676at2759"/>
<dbReference type="CDD" id="cd21580">
    <property type="entry name" value="KLF15_N"/>
    <property type="match status" value="1"/>
</dbReference>
<protein>
    <submittedName>
        <fullName evidence="12">Krueppel-like factor 15</fullName>
    </submittedName>
</protein>
<evidence type="ECO:0000256" key="8">
    <source>
        <dbReference type="ARBA" id="ARBA00023163"/>
    </source>
</evidence>
<keyword evidence="1" id="KW-0479">Metal-binding</keyword>
<keyword evidence="3 9" id="KW-0863">Zinc-finger</keyword>
<keyword evidence="8" id="KW-0804">Transcription</keyword>
<evidence type="ECO:0000313" key="12">
    <source>
        <dbReference type="EMBL" id="TVA78185.1"/>
    </source>
</evidence>
<dbReference type="EMBL" id="VCAZ01000482">
    <property type="protein sequence ID" value="TVA78185.1"/>
    <property type="molecule type" value="Genomic_DNA"/>
</dbReference>
<evidence type="ECO:0000256" key="10">
    <source>
        <dbReference type="SAM" id="MobiDB-lite"/>
    </source>
</evidence>
<keyword evidence="2" id="KW-0677">Repeat</keyword>
<evidence type="ECO:0000256" key="9">
    <source>
        <dbReference type="PROSITE-ProRule" id="PRU00042"/>
    </source>
</evidence>
<dbReference type="PANTHER" id="PTHR23235:SF44">
    <property type="entry name" value="KRUEPPEL-LIKE FACTOR 15"/>
    <property type="match status" value="1"/>
</dbReference>
<evidence type="ECO:0000256" key="1">
    <source>
        <dbReference type="ARBA" id="ARBA00022723"/>
    </source>
</evidence>
<proteinExistence type="predicted"/>
<dbReference type="FunFam" id="3.30.160.60:FF:000368">
    <property type="entry name" value="Krueppel-like factor 15"/>
    <property type="match status" value="1"/>
</dbReference>
<dbReference type="GO" id="GO:0000981">
    <property type="term" value="F:DNA-binding transcription factor activity, RNA polymerase II-specific"/>
    <property type="evidence" value="ECO:0007669"/>
    <property type="project" value="TreeGrafter"/>
</dbReference>